<organism evidence="6 7">
    <name type="scientific">Mycolicibacterium hassiacum (strain DSM 44199 / CIP 105218 / JCM 12690 / 3849)</name>
    <name type="common">Mycobacterium hassiacum</name>
    <dbReference type="NCBI Taxonomy" id="1122247"/>
    <lineage>
        <taxon>Bacteria</taxon>
        <taxon>Bacillati</taxon>
        <taxon>Actinomycetota</taxon>
        <taxon>Actinomycetes</taxon>
        <taxon>Mycobacteriales</taxon>
        <taxon>Mycobacteriaceae</taxon>
        <taxon>Mycolicibacterium</taxon>
    </lineage>
</organism>
<dbReference type="PROSITE" id="PS50977">
    <property type="entry name" value="HTH_TETR_2"/>
    <property type="match status" value="1"/>
</dbReference>
<keyword evidence="2 4" id="KW-0238">DNA-binding</keyword>
<accession>K5BC71</accession>
<gene>
    <name evidence="6" type="ORF">C731_4765</name>
</gene>
<keyword evidence="1" id="KW-0805">Transcription regulation</keyword>
<dbReference type="Pfam" id="PF00440">
    <property type="entry name" value="TetR_N"/>
    <property type="match status" value="1"/>
</dbReference>
<dbReference type="PROSITE" id="PS01081">
    <property type="entry name" value="HTH_TETR_1"/>
    <property type="match status" value="1"/>
</dbReference>
<feature type="domain" description="HTH tetR-type" evidence="5">
    <location>
        <begin position="1"/>
        <end position="48"/>
    </location>
</feature>
<dbReference type="Proteomes" id="UP000006265">
    <property type="component" value="Unassembled WGS sequence"/>
</dbReference>
<dbReference type="GO" id="GO:0003700">
    <property type="term" value="F:DNA-binding transcription factor activity"/>
    <property type="evidence" value="ECO:0007669"/>
    <property type="project" value="TreeGrafter"/>
</dbReference>
<dbReference type="Gene3D" id="1.10.357.10">
    <property type="entry name" value="Tetracycline Repressor, domain 2"/>
    <property type="match status" value="1"/>
</dbReference>
<name>K5BC71_MYCHD</name>
<dbReference type="GO" id="GO:0000976">
    <property type="term" value="F:transcription cis-regulatory region binding"/>
    <property type="evidence" value="ECO:0007669"/>
    <property type="project" value="TreeGrafter"/>
</dbReference>
<dbReference type="InterPro" id="IPR050109">
    <property type="entry name" value="HTH-type_TetR-like_transc_reg"/>
</dbReference>
<keyword evidence="7" id="KW-1185">Reference proteome</keyword>
<proteinExistence type="predicted"/>
<dbReference type="STRING" id="1122247.GCA_000379865_04120"/>
<dbReference type="PANTHER" id="PTHR30055">
    <property type="entry name" value="HTH-TYPE TRANSCRIPTIONAL REGULATOR RUTR"/>
    <property type="match status" value="1"/>
</dbReference>
<dbReference type="InterPro" id="IPR041347">
    <property type="entry name" value="MftR_C"/>
</dbReference>
<dbReference type="PATRIC" id="fig|1122247.3.peg.4566"/>
<dbReference type="eggNOG" id="COG1309">
    <property type="taxonomic scope" value="Bacteria"/>
</dbReference>
<evidence type="ECO:0000259" key="5">
    <source>
        <dbReference type="PROSITE" id="PS50977"/>
    </source>
</evidence>
<dbReference type="InterPro" id="IPR001647">
    <property type="entry name" value="HTH_TetR"/>
</dbReference>
<dbReference type="InterPro" id="IPR009057">
    <property type="entry name" value="Homeodomain-like_sf"/>
</dbReference>
<dbReference type="EMBL" id="AMRA01000152">
    <property type="protein sequence ID" value="EKF21267.1"/>
    <property type="molecule type" value="Genomic_DNA"/>
</dbReference>
<evidence type="ECO:0000256" key="3">
    <source>
        <dbReference type="ARBA" id="ARBA00023163"/>
    </source>
</evidence>
<dbReference type="SUPFAM" id="SSF46689">
    <property type="entry name" value="Homeodomain-like"/>
    <property type="match status" value="1"/>
</dbReference>
<sequence>MCAEKGFGATSVAEIAERAELTERTFFRHFADKREVLFSGQQELNETLMKAVEQAPDSVSPLHAVGAGLDAVVALFVDRWQPARRRQAVIDATPALQERELAKLASLVTALSDTLSRRGVPATTARLTAELGVAVFKVAFERWIGAGDDDAGRGRADLGRLIHVMLGELASIITHG</sequence>
<dbReference type="PANTHER" id="PTHR30055:SF238">
    <property type="entry name" value="MYCOFACTOCIN BIOSYNTHESIS TRANSCRIPTIONAL REGULATOR MFTR-RELATED"/>
    <property type="match status" value="1"/>
</dbReference>
<protein>
    <submittedName>
        <fullName evidence="6">Putative transcriptional regulator</fullName>
    </submittedName>
</protein>
<evidence type="ECO:0000256" key="4">
    <source>
        <dbReference type="PROSITE-ProRule" id="PRU00335"/>
    </source>
</evidence>
<comment type="caution">
    <text evidence="6">The sequence shown here is derived from an EMBL/GenBank/DDBJ whole genome shotgun (WGS) entry which is preliminary data.</text>
</comment>
<evidence type="ECO:0000256" key="2">
    <source>
        <dbReference type="ARBA" id="ARBA00023125"/>
    </source>
</evidence>
<evidence type="ECO:0000313" key="7">
    <source>
        <dbReference type="Proteomes" id="UP000006265"/>
    </source>
</evidence>
<dbReference type="Pfam" id="PF17754">
    <property type="entry name" value="TetR_C_14"/>
    <property type="match status" value="1"/>
</dbReference>
<evidence type="ECO:0000256" key="1">
    <source>
        <dbReference type="ARBA" id="ARBA00023015"/>
    </source>
</evidence>
<keyword evidence="3" id="KW-0804">Transcription</keyword>
<feature type="DNA-binding region" description="H-T-H motif" evidence="4">
    <location>
        <begin position="11"/>
        <end position="30"/>
    </location>
</feature>
<reference evidence="6 7" key="1">
    <citation type="journal article" date="2012" name="J. Bacteriol.">
        <title>Genome sequence of Mycobacterium hassiacum DSM 44199, a rare source of heat-stable mycobacterial proteins.</title>
        <authorList>
            <person name="Tiago I."/>
            <person name="Maranha A."/>
            <person name="Mendes V."/>
            <person name="Alarico S."/>
            <person name="Moynihan P.J."/>
            <person name="Clarke A.J."/>
            <person name="Macedo-Ribeiro S."/>
            <person name="Pereira P.J."/>
            <person name="Empadinhas N."/>
        </authorList>
    </citation>
    <scope>NUCLEOTIDE SEQUENCE [LARGE SCALE GENOMIC DNA]</scope>
    <source>
        <strain evidence="7">DSM 44199 / CIP 105218 / JCM 12690 / 3849</strain>
    </source>
</reference>
<dbReference type="AlphaFoldDB" id="K5BC71"/>
<dbReference type="InterPro" id="IPR023772">
    <property type="entry name" value="DNA-bd_HTH_TetR-type_CS"/>
</dbReference>
<evidence type="ECO:0000313" key="6">
    <source>
        <dbReference type="EMBL" id="EKF21267.1"/>
    </source>
</evidence>